<dbReference type="InterPro" id="IPR005259">
    <property type="entry name" value="PriA"/>
</dbReference>
<comment type="catalytic activity">
    <reaction evidence="11">
        <text>Couples ATP hydrolysis with the unwinding of duplex DNA by translocating in the 3'-5' direction.</text>
        <dbReference type="EC" id="5.6.2.4"/>
    </reaction>
</comment>
<evidence type="ECO:0000256" key="2">
    <source>
        <dbReference type="ARBA" id="ARBA00022705"/>
    </source>
</evidence>
<dbReference type="GO" id="GO:0016787">
    <property type="term" value="F:hydrolase activity"/>
    <property type="evidence" value="ECO:0007669"/>
    <property type="project" value="UniProtKB-KW"/>
</dbReference>
<keyword evidence="4 11" id="KW-0547">Nucleotide-binding</keyword>
<feature type="binding site" evidence="11">
    <location>
        <position position="440"/>
    </location>
    <ligand>
        <name>Zn(2+)</name>
        <dbReference type="ChEBI" id="CHEBI:29105"/>
        <label>1</label>
    </ligand>
</feature>
<keyword evidence="9 11" id="KW-0238">DNA-binding</keyword>
<evidence type="ECO:0000256" key="3">
    <source>
        <dbReference type="ARBA" id="ARBA00022723"/>
    </source>
</evidence>
<feature type="binding site" evidence="11">
    <location>
        <position position="480"/>
    </location>
    <ligand>
        <name>Zn(2+)</name>
        <dbReference type="ChEBI" id="CHEBI:29105"/>
        <label>1</label>
    </ligand>
</feature>
<evidence type="ECO:0000256" key="1">
    <source>
        <dbReference type="ARBA" id="ARBA00022515"/>
    </source>
</evidence>
<feature type="binding site" evidence="11">
    <location>
        <position position="470"/>
    </location>
    <ligand>
        <name>Zn(2+)</name>
        <dbReference type="ChEBI" id="CHEBI:29105"/>
        <label>2</label>
    </ligand>
</feature>
<protein>
    <recommendedName>
        <fullName evidence="11">Replication restart protein PriA</fullName>
    </recommendedName>
    <alternativeName>
        <fullName evidence="11">ATP-dependent DNA helicase PriA</fullName>
        <ecNumber evidence="11">5.6.2.4</ecNumber>
    </alternativeName>
    <alternativeName>
        <fullName evidence="11">DNA 3'-5' helicase PriA</fullName>
    </alternativeName>
</protein>
<dbReference type="SUPFAM" id="SSF52540">
    <property type="entry name" value="P-loop containing nucleoside triphosphate hydrolases"/>
    <property type="match status" value="1"/>
</dbReference>
<comment type="subunit">
    <text evidence="11">Component of the replication restart primosome.</text>
</comment>
<dbReference type="SMART" id="SM00490">
    <property type="entry name" value="HELICc"/>
    <property type="match status" value="1"/>
</dbReference>
<dbReference type="EMBL" id="JAZHYN010000008">
    <property type="protein sequence ID" value="MEF3365772.1"/>
    <property type="molecule type" value="Genomic_DNA"/>
</dbReference>
<evidence type="ECO:0000256" key="7">
    <source>
        <dbReference type="ARBA" id="ARBA00022833"/>
    </source>
</evidence>
<dbReference type="Pfam" id="PF18074">
    <property type="entry name" value="PriA_C"/>
    <property type="match status" value="1"/>
</dbReference>
<keyword evidence="1 11" id="KW-0639">Primosome</keyword>
<keyword evidence="3 11" id="KW-0479">Metal-binding</keyword>
<dbReference type="InterPro" id="IPR011545">
    <property type="entry name" value="DEAD/DEAH_box_helicase_dom"/>
</dbReference>
<comment type="catalytic activity">
    <reaction evidence="11">
        <text>ATP + H2O = ADP + phosphate + H(+)</text>
        <dbReference type="Rhea" id="RHEA:13065"/>
        <dbReference type="ChEBI" id="CHEBI:15377"/>
        <dbReference type="ChEBI" id="CHEBI:15378"/>
        <dbReference type="ChEBI" id="CHEBI:30616"/>
        <dbReference type="ChEBI" id="CHEBI:43474"/>
        <dbReference type="ChEBI" id="CHEBI:456216"/>
        <dbReference type="EC" id="5.6.2.4"/>
    </reaction>
</comment>
<comment type="function">
    <text evidence="11">Initiates the restart of stalled replication forks, which reloads the replicative helicase on sites other than the origin of replication. Recognizes and binds to abandoned replication forks and remodels them to uncover a helicase loading site. Promotes assembly of the primosome at these replication forks.</text>
</comment>
<dbReference type="EC" id="5.6.2.4" evidence="11"/>
<dbReference type="InterPro" id="IPR041236">
    <property type="entry name" value="PriA_C"/>
</dbReference>
<evidence type="ECO:0000256" key="5">
    <source>
        <dbReference type="ARBA" id="ARBA00022801"/>
    </source>
</evidence>
<dbReference type="Gene3D" id="3.40.50.300">
    <property type="entry name" value="P-loop containing nucleotide triphosphate hydrolases"/>
    <property type="match status" value="2"/>
</dbReference>
<dbReference type="Pfam" id="PF17764">
    <property type="entry name" value="PriA_3primeBD"/>
    <property type="match status" value="1"/>
</dbReference>
<comment type="cofactor">
    <cofactor evidence="11">
        <name>Zn(2+)</name>
        <dbReference type="ChEBI" id="CHEBI:29105"/>
    </cofactor>
    <text evidence="11">Binds 2 zinc ions per subunit.</text>
</comment>
<evidence type="ECO:0000256" key="4">
    <source>
        <dbReference type="ARBA" id="ARBA00022741"/>
    </source>
</evidence>
<feature type="domain" description="Helicase ATP-binding" evidence="12">
    <location>
        <begin position="213"/>
        <end position="379"/>
    </location>
</feature>
<dbReference type="RefSeq" id="WP_332080705.1">
    <property type="nucleotide sequence ID" value="NZ_JAZHYN010000008.1"/>
</dbReference>
<dbReference type="NCBIfam" id="TIGR00595">
    <property type="entry name" value="priA"/>
    <property type="match status" value="1"/>
</dbReference>
<name>A0ABU7XFJ4_9HYPH</name>
<dbReference type="PANTHER" id="PTHR30580">
    <property type="entry name" value="PRIMOSOMAL PROTEIN N"/>
    <property type="match status" value="1"/>
</dbReference>
<dbReference type="SMART" id="SM00487">
    <property type="entry name" value="DEXDc"/>
    <property type="match status" value="1"/>
</dbReference>
<keyword evidence="8 11" id="KW-0067">ATP-binding</keyword>
<sequence>MCAARDDGSEAGAQIVEVLAPVAVDAAYSYLAPPAMRLQPGDSVIAPLGKREAYGVVWSVEPAPGPRGNLKSISQRLDRPPLAEKLRNFIDWLARYTLTPRGMALRLATRAAEDAGPETARTLYRATGKPPARPTPTRARMLEAAEGGVAYPKKALAEAAACSTGVIDALVDEGALETVSAPPEPVQRPLDPCFATPALEAAQQAAADALAEALASRAFKPFLLEGVTGSGKTEVYFEAIARALQAGGQALVLMPEIALTTQFLERFAARFGEKPAEWHSGVTARKRARIWRGCATGDARVVVGARSALFLPFRDLRLIVVDEEHDGAYKQDDGVSYHARDMAVARARFEEATIVLASATPSIESRVNAMRGRYKHLRLDSRARARLMPTLEAIDMRAEGPPRGRWIAPRLALAIGEAIARQEQALLFLNRRGYAPLTLCRVCGHRFRCENCDAWLVEHRFRRALMCHHCGHVERRPDVCPECGAEDALAACGPGVERLAEEAATLFPDARILTLSSDFPGGAERLRRELEEIAKGAFDIVIGTQLVAKGHNFPHLTLVGVVDADLGLGSGDPRAAERTFQLLNQVTGRAGRGDKPGRALIQTFQPGHPVIAALLSGDAEKFYAQEIAIRERAGLPPFGRLAALIVSAKDAGVAEAHARALARAAHELQPSARYRVAPPGAFATEGEIALFGPAEAPLALIRGRYRFRLLAKGPRGADMQAFLRDMLATGPKERGGVRVQVDVDPQNFS</sequence>
<evidence type="ECO:0000313" key="14">
    <source>
        <dbReference type="Proteomes" id="UP001350748"/>
    </source>
</evidence>
<accession>A0ABU7XFJ4</accession>
<dbReference type="Proteomes" id="UP001350748">
    <property type="component" value="Unassembled WGS sequence"/>
</dbReference>
<keyword evidence="6 11" id="KW-0347">Helicase</keyword>
<dbReference type="PANTHER" id="PTHR30580:SF0">
    <property type="entry name" value="PRIMOSOMAL PROTEIN N"/>
    <property type="match status" value="1"/>
</dbReference>
<comment type="caution">
    <text evidence="13">The sequence shown here is derived from an EMBL/GenBank/DDBJ whole genome shotgun (WGS) entry which is preliminary data.</text>
</comment>
<keyword evidence="7 11" id="KW-0862">Zinc</keyword>
<evidence type="ECO:0000256" key="6">
    <source>
        <dbReference type="ARBA" id="ARBA00022806"/>
    </source>
</evidence>
<feature type="binding site" evidence="11">
    <location>
        <position position="467"/>
    </location>
    <ligand>
        <name>Zn(2+)</name>
        <dbReference type="ChEBI" id="CHEBI:29105"/>
        <label>2</label>
    </ligand>
</feature>
<keyword evidence="5 11" id="KW-0378">Hydrolase</keyword>
<evidence type="ECO:0000259" key="12">
    <source>
        <dbReference type="PROSITE" id="PS51192"/>
    </source>
</evidence>
<evidence type="ECO:0000313" key="13">
    <source>
        <dbReference type="EMBL" id="MEF3365772.1"/>
    </source>
</evidence>
<dbReference type="InterPro" id="IPR041222">
    <property type="entry name" value="PriA_3primeBD"/>
</dbReference>
<dbReference type="InterPro" id="IPR042115">
    <property type="entry name" value="PriA_3primeBD_sf"/>
</dbReference>
<dbReference type="CDD" id="cd18804">
    <property type="entry name" value="SF2_C_priA"/>
    <property type="match status" value="1"/>
</dbReference>
<dbReference type="InterPro" id="IPR014001">
    <property type="entry name" value="Helicase_ATP-bd"/>
</dbReference>
<feature type="binding site" evidence="11">
    <location>
        <position position="483"/>
    </location>
    <ligand>
        <name>Zn(2+)</name>
        <dbReference type="ChEBI" id="CHEBI:29105"/>
        <label>1</label>
    </ligand>
</feature>
<evidence type="ECO:0000256" key="10">
    <source>
        <dbReference type="ARBA" id="ARBA00023235"/>
    </source>
</evidence>
<keyword evidence="14" id="KW-1185">Reference proteome</keyword>
<gene>
    <name evidence="11" type="primary">priA</name>
    <name evidence="13" type="ORF">V3H18_04410</name>
</gene>
<proteinExistence type="inferred from homology"/>
<keyword evidence="10 11" id="KW-0413">Isomerase</keyword>
<evidence type="ECO:0000256" key="8">
    <source>
        <dbReference type="ARBA" id="ARBA00022840"/>
    </source>
</evidence>
<dbReference type="Gene3D" id="3.40.1440.60">
    <property type="entry name" value="PriA, 3(prime) DNA-binding domain"/>
    <property type="match status" value="1"/>
</dbReference>
<dbReference type="CDD" id="cd17929">
    <property type="entry name" value="DEXHc_priA"/>
    <property type="match status" value="1"/>
</dbReference>
<dbReference type="InterPro" id="IPR027417">
    <property type="entry name" value="P-loop_NTPase"/>
</dbReference>
<organism evidence="13 14">
    <name type="scientific">Methylocystis borbori</name>
    <dbReference type="NCBI Taxonomy" id="3118750"/>
    <lineage>
        <taxon>Bacteria</taxon>
        <taxon>Pseudomonadati</taxon>
        <taxon>Pseudomonadota</taxon>
        <taxon>Alphaproteobacteria</taxon>
        <taxon>Hyphomicrobiales</taxon>
        <taxon>Methylocystaceae</taxon>
        <taxon>Methylocystis</taxon>
    </lineage>
</organism>
<dbReference type="InterPro" id="IPR040498">
    <property type="entry name" value="PriA_CRR"/>
</dbReference>
<dbReference type="Pfam" id="PF00270">
    <property type="entry name" value="DEAD"/>
    <property type="match status" value="1"/>
</dbReference>
<dbReference type="HAMAP" id="MF_00983">
    <property type="entry name" value="PriA"/>
    <property type="match status" value="1"/>
</dbReference>
<dbReference type="PROSITE" id="PS51192">
    <property type="entry name" value="HELICASE_ATP_BIND_1"/>
    <property type="match status" value="1"/>
</dbReference>
<dbReference type="InterPro" id="IPR001650">
    <property type="entry name" value="Helicase_C-like"/>
</dbReference>
<comment type="similarity">
    <text evidence="11">Belongs to the helicase family. PriA subfamily.</text>
</comment>
<feature type="binding site" evidence="11">
    <location>
        <position position="443"/>
    </location>
    <ligand>
        <name>Zn(2+)</name>
        <dbReference type="ChEBI" id="CHEBI:29105"/>
        <label>1</label>
    </ligand>
</feature>
<feature type="binding site" evidence="11">
    <location>
        <position position="449"/>
    </location>
    <ligand>
        <name>Zn(2+)</name>
        <dbReference type="ChEBI" id="CHEBI:29105"/>
        <label>2</label>
    </ligand>
</feature>
<keyword evidence="2 11" id="KW-0235">DNA replication</keyword>
<dbReference type="Pfam" id="PF18319">
    <property type="entry name" value="Zn_ribbon_PriA"/>
    <property type="match status" value="1"/>
</dbReference>
<evidence type="ECO:0000256" key="9">
    <source>
        <dbReference type="ARBA" id="ARBA00023125"/>
    </source>
</evidence>
<dbReference type="NCBIfam" id="NF004070">
    <property type="entry name" value="PRK05580.2-2"/>
    <property type="match status" value="1"/>
</dbReference>
<feature type="binding site" evidence="11">
    <location>
        <position position="452"/>
    </location>
    <ligand>
        <name>Zn(2+)</name>
        <dbReference type="ChEBI" id="CHEBI:29105"/>
        <label>2</label>
    </ligand>
</feature>
<evidence type="ECO:0000256" key="11">
    <source>
        <dbReference type="HAMAP-Rule" id="MF_00983"/>
    </source>
</evidence>
<reference evidence="13 14" key="1">
    <citation type="submission" date="2024-02" db="EMBL/GenBank/DDBJ databases">
        <authorList>
            <person name="Grouzdev D."/>
        </authorList>
    </citation>
    <scope>NUCLEOTIDE SEQUENCE [LARGE SCALE GENOMIC DNA]</scope>
    <source>
        <strain evidence="13 14">9N</strain>
    </source>
</reference>